<keyword evidence="1" id="KW-1133">Transmembrane helix</keyword>
<dbReference type="Proteomes" id="UP000658131">
    <property type="component" value="Unassembled WGS sequence"/>
</dbReference>
<organism evidence="2 3">
    <name type="scientific">Yanshouia hominis</name>
    <dbReference type="NCBI Taxonomy" id="2763673"/>
    <lineage>
        <taxon>Bacteria</taxon>
        <taxon>Bacillati</taxon>
        <taxon>Bacillota</taxon>
        <taxon>Clostridia</taxon>
        <taxon>Eubacteriales</taxon>
        <taxon>Oscillospiraceae</taxon>
        <taxon>Yanshouia</taxon>
    </lineage>
</organism>
<comment type="caution">
    <text evidence="2">The sequence shown here is derived from an EMBL/GenBank/DDBJ whole genome shotgun (WGS) entry which is preliminary data.</text>
</comment>
<protein>
    <recommendedName>
        <fullName evidence="4">PQ loop repeat protein</fullName>
    </recommendedName>
</protein>
<gene>
    <name evidence="2" type="ORF">H8717_00190</name>
</gene>
<keyword evidence="3" id="KW-1185">Reference proteome</keyword>
<evidence type="ECO:0008006" key="4">
    <source>
        <dbReference type="Google" id="ProtNLM"/>
    </source>
</evidence>
<dbReference type="EMBL" id="JACRTB010000001">
    <property type="protein sequence ID" value="MBC8574833.1"/>
    <property type="molecule type" value="Genomic_DNA"/>
</dbReference>
<keyword evidence="1" id="KW-0812">Transmembrane</keyword>
<reference evidence="2 3" key="1">
    <citation type="submission" date="2020-08" db="EMBL/GenBank/DDBJ databases">
        <title>Genome public.</title>
        <authorList>
            <person name="Liu C."/>
            <person name="Sun Q."/>
        </authorList>
    </citation>
    <scope>NUCLEOTIDE SEQUENCE [LARGE SCALE GENOMIC DNA]</scope>
    <source>
        <strain evidence="2 3">BX1</strain>
    </source>
</reference>
<evidence type="ECO:0000256" key="1">
    <source>
        <dbReference type="SAM" id="Phobius"/>
    </source>
</evidence>
<feature type="transmembrane region" description="Helical" evidence="1">
    <location>
        <begin position="62"/>
        <end position="81"/>
    </location>
</feature>
<proteinExistence type="predicted"/>
<name>A0ABR7NEK5_9FIRM</name>
<evidence type="ECO:0000313" key="2">
    <source>
        <dbReference type="EMBL" id="MBC8574833.1"/>
    </source>
</evidence>
<sequence>MHQTKIFELLMLLSFGAAWPASVHKSYIARTAKGKSLMFLLVIIFGYLCGIINKLINSPDYVIFFYALNMVMVSADLVIYFRNRRLDREAEAMKR</sequence>
<dbReference type="RefSeq" id="WP_262398530.1">
    <property type="nucleotide sequence ID" value="NZ_JACRTB010000001.1"/>
</dbReference>
<evidence type="ECO:0000313" key="3">
    <source>
        <dbReference type="Proteomes" id="UP000658131"/>
    </source>
</evidence>
<accession>A0ABR7NEK5</accession>
<keyword evidence="1" id="KW-0472">Membrane</keyword>
<feature type="transmembrane region" description="Helical" evidence="1">
    <location>
        <begin position="36"/>
        <end position="56"/>
    </location>
</feature>